<evidence type="ECO:0000256" key="3">
    <source>
        <dbReference type="ARBA" id="ARBA00022525"/>
    </source>
</evidence>
<protein>
    <recommendedName>
        <fullName evidence="9">Secreted protein (Por secretion system target)</fullName>
    </recommendedName>
</protein>
<evidence type="ECO:0000256" key="1">
    <source>
        <dbReference type="ARBA" id="ARBA00004191"/>
    </source>
</evidence>
<dbReference type="OrthoDB" id="874293at2"/>
<evidence type="ECO:0000313" key="8">
    <source>
        <dbReference type="Proteomes" id="UP000228535"/>
    </source>
</evidence>
<evidence type="ECO:0000313" key="7">
    <source>
        <dbReference type="EMBL" id="PJJ60885.1"/>
    </source>
</evidence>
<accession>A0A2M9BSG1</accession>
<evidence type="ECO:0000256" key="2">
    <source>
        <dbReference type="ARBA" id="ARBA00022512"/>
    </source>
</evidence>
<organism evidence="7 8">
    <name type="scientific">Hymenobacter chitinivorans DSM 11115</name>
    <dbReference type="NCBI Taxonomy" id="1121954"/>
    <lineage>
        <taxon>Bacteria</taxon>
        <taxon>Pseudomonadati</taxon>
        <taxon>Bacteroidota</taxon>
        <taxon>Cytophagia</taxon>
        <taxon>Cytophagales</taxon>
        <taxon>Hymenobacteraceae</taxon>
        <taxon>Hymenobacter</taxon>
    </lineage>
</organism>
<dbReference type="RefSeq" id="WP_100336510.1">
    <property type="nucleotide sequence ID" value="NZ_PGFA01000001.1"/>
</dbReference>
<dbReference type="GO" id="GO:0030313">
    <property type="term" value="C:cell envelope"/>
    <property type="evidence" value="ECO:0007669"/>
    <property type="project" value="UniProtKB-SubCell"/>
</dbReference>
<dbReference type="Gene3D" id="3.80.10.10">
    <property type="entry name" value="Ribonuclease Inhibitor"/>
    <property type="match status" value="1"/>
</dbReference>
<comment type="subcellular location">
    <subcellularLocation>
        <location evidence="1">Secreted</location>
        <location evidence="1">Cell wall</location>
    </subcellularLocation>
</comment>
<evidence type="ECO:0008006" key="9">
    <source>
        <dbReference type="Google" id="ProtNLM"/>
    </source>
</evidence>
<keyword evidence="8" id="KW-1185">Reference proteome</keyword>
<reference evidence="7 8" key="1">
    <citation type="submission" date="2017-11" db="EMBL/GenBank/DDBJ databases">
        <title>Genomic Encyclopedia of Archaeal and Bacterial Type Strains, Phase II (KMG-II): From Individual Species to Whole Genera.</title>
        <authorList>
            <person name="Goeker M."/>
        </authorList>
    </citation>
    <scope>NUCLEOTIDE SEQUENCE [LARGE SCALE GENOMIC DNA]</scope>
    <source>
        <strain evidence="7 8">DSM 11115</strain>
    </source>
</reference>
<dbReference type="Proteomes" id="UP000228535">
    <property type="component" value="Unassembled WGS sequence"/>
</dbReference>
<evidence type="ECO:0000256" key="5">
    <source>
        <dbReference type="ARBA" id="ARBA00023180"/>
    </source>
</evidence>
<dbReference type="EMBL" id="PGFA01000001">
    <property type="protein sequence ID" value="PJJ60885.1"/>
    <property type="molecule type" value="Genomic_DNA"/>
</dbReference>
<dbReference type="InterPro" id="IPR036941">
    <property type="entry name" value="Rcpt_L-dom_sf"/>
</dbReference>
<dbReference type="AlphaFoldDB" id="A0A2M9BSG1"/>
<keyword evidence="5" id="KW-0325">Glycoprotein</keyword>
<evidence type="ECO:0000256" key="6">
    <source>
        <dbReference type="SAM" id="SignalP"/>
    </source>
</evidence>
<name>A0A2M9BSG1_9BACT</name>
<sequence length="520" mass="54035">MKQLLLIVSLLIFAQQAQAQAHTCNLELRTQTEVDAFRNMTCTGIDNLSITGGVVGQPTDGIFDLSPLAGITSVTGSVSISLHDLTDIGPLSNITQIGGGLYITGGTALNFIPVNGFQSLATVGGDVIIMNNPSLTLIAGFPLLSKSRTVTISNNAALGAITGFTSLSKTGALSISQCASLRSISGLNALTTVQPIPTNPPTQLPEPVVSITDNPLLEEITGLGALATSGSMMIFMNPALKELTGFNNLKSLTNLYIGANTAMTTLSGFNGGLVVSETGIVNINTNEQLTSITGFSGLNTQSLSIHTNNALKEIPGFAGSRGVTASISGNPALEAVTGFKNANFTNTVQVTDNAKLQRISGFSGTAAPSLIQVSFNPRLTSIIDAFAYSSYTPLSTLRIEYNTALAICAVPWICSYLNRNGLAYFTQNATGCNTNAAVQQACQVLGTPQPDAAQPATAYPNPVTDLLHLPGASKFRICDLMGRVLLQGEGAAVSVAALPEGLYVVQTGPGLKTSFRISKL</sequence>
<dbReference type="Gene3D" id="3.80.20.20">
    <property type="entry name" value="Receptor L-domain"/>
    <property type="match status" value="1"/>
</dbReference>
<dbReference type="InterPro" id="IPR032675">
    <property type="entry name" value="LRR_dom_sf"/>
</dbReference>
<dbReference type="InterPro" id="IPR051648">
    <property type="entry name" value="CWI-Assembly_Regulator"/>
</dbReference>
<proteinExistence type="predicted"/>
<dbReference type="PANTHER" id="PTHR31018">
    <property type="entry name" value="SPORULATION-SPECIFIC PROTEIN-RELATED"/>
    <property type="match status" value="1"/>
</dbReference>
<keyword evidence="4 6" id="KW-0732">Signal</keyword>
<keyword evidence="3" id="KW-0964">Secreted</keyword>
<dbReference type="SUPFAM" id="SSF52058">
    <property type="entry name" value="L domain-like"/>
    <property type="match status" value="2"/>
</dbReference>
<keyword evidence="2" id="KW-0134">Cell wall</keyword>
<feature type="chain" id="PRO_5014683187" description="Secreted protein (Por secretion system target)" evidence="6">
    <location>
        <begin position="20"/>
        <end position="520"/>
    </location>
</feature>
<gene>
    <name evidence="7" type="ORF">CLV45_2319</name>
</gene>
<evidence type="ECO:0000256" key="4">
    <source>
        <dbReference type="ARBA" id="ARBA00022729"/>
    </source>
</evidence>
<feature type="signal peptide" evidence="6">
    <location>
        <begin position="1"/>
        <end position="19"/>
    </location>
</feature>
<comment type="caution">
    <text evidence="7">The sequence shown here is derived from an EMBL/GenBank/DDBJ whole genome shotgun (WGS) entry which is preliminary data.</text>
</comment>
<dbReference type="PANTHER" id="PTHR31018:SF3">
    <property type="entry name" value="RECEPTOR PROTEIN-TYROSINE KINASE"/>
    <property type="match status" value="1"/>
</dbReference>